<keyword evidence="1" id="KW-0677">Repeat</keyword>
<evidence type="ECO:0000256" key="3">
    <source>
        <dbReference type="SAM" id="Phobius"/>
    </source>
</evidence>
<dbReference type="SMART" id="SM00671">
    <property type="entry name" value="SEL1"/>
    <property type="match status" value="3"/>
</dbReference>
<evidence type="ECO:0000313" key="5">
    <source>
        <dbReference type="EMBL" id="OEE74461.1"/>
    </source>
</evidence>
<proteinExistence type="predicted"/>
<dbReference type="InterPro" id="IPR051726">
    <property type="entry name" value="Chitin_Synth_Reg"/>
</dbReference>
<name>A0A1E5CW92_9VIBR</name>
<feature type="chain" id="PRO_5009173275" description="J domain-containing protein" evidence="4">
    <location>
        <begin position="21"/>
        <end position="357"/>
    </location>
</feature>
<dbReference type="Gene3D" id="1.25.40.10">
    <property type="entry name" value="Tetratricopeptide repeat domain"/>
    <property type="match status" value="1"/>
</dbReference>
<dbReference type="PANTHER" id="PTHR46430:SF1">
    <property type="entry name" value="CHITIN SYNTHASE REGULATOR SKT5-RELATED"/>
    <property type="match status" value="1"/>
</dbReference>
<dbReference type="EMBL" id="AJYW02000194">
    <property type="protein sequence ID" value="OEE74461.1"/>
    <property type="molecule type" value="Genomic_DNA"/>
</dbReference>
<keyword evidence="3" id="KW-0472">Membrane</keyword>
<dbReference type="Pfam" id="PF08238">
    <property type="entry name" value="Sel1"/>
    <property type="match status" value="2"/>
</dbReference>
<keyword evidence="3" id="KW-1133">Transmembrane helix</keyword>
<keyword evidence="3" id="KW-0812">Transmembrane</keyword>
<keyword evidence="4" id="KW-0732">Signal</keyword>
<sequence length="357" mass="40976">MKRYLLIFAFLFVSLTCNLAYSSSDNIALLTAKANQNDPQAQYSLAQSYALGVDTEKNIDTAFHWYQQAAKSGHKAAQYKLAQAYELGEGTTINLEHALRWYTQLALEGDSKAPLKLASLFERTNVDISELDMAEIWYQIAADTLSDAKLNTQAEDGYYRVLERQFNTQRAKQLSSIDQLDAQIDPITLDIPQDEQDLPENSDSWSFKTFMNQLNIFSGDSSIFIYAPWLIIAILSLVLIMAVKRNRHDQTNELMEQQLKLQEELKAKTFTIKQLKRQLETVFREFKKHQNSSKNQKLNISCAIFGFTPSNIPDEKKIKLRFKQLSRIYHPDMKGSEEEMKRLNGALKTILHNVAKK</sequence>
<dbReference type="Gene3D" id="1.10.287.110">
    <property type="entry name" value="DnaJ domain"/>
    <property type="match status" value="1"/>
</dbReference>
<accession>A0A1E5CW92</accession>
<dbReference type="SUPFAM" id="SSF46565">
    <property type="entry name" value="Chaperone J-domain"/>
    <property type="match status" value="1"/>
</dbReference>
<reference evidence="5 6" key="1">
    <citation type="journal article" date="2012" name="Science">
        <title>Ecological populations of bacteria act as socially cohesive units of antibiotic production and resistance.</title>
        <authorList>
            <person name="Cordero O.X."/>
            <person name="Wildschutte H."/>
            <person name="Kirkup B."/>
            <person name="Proehl S."/>
            <person name="Ngo L."/>
            <person name="Hussain F."/>
            <person name="Le Roux F."/>
            <person name="Mincer T."/>
            <person name="Polz M.F."/>
        </authorList>
    </citation>
    <scope>NUCLEOTIDE SEQUENCE [LARGE SCALE GENOMIC DNA]</scope>
    <source>
        <strain evidence="5 6">FF-238</strain>
    </source>
</reference>
<dbReference type="AlphaFoldDB" id="A0A1E5CW92"/>
<dbReference type="InterPro" id="IPR006597">
    <property type="entry name" value="Sel1-like"/>
</dbReference>
<evidence type="ECO:0000256" key="4">
    <source>
        <dbReference type="SAM" id="SignalP"/>
    </source>
</evidence>
<dbReference type="Proteomes" id="UP000094165">
    <property type="component" value="Unassembled WGS sequence"/>
</dbReference>
<evidence type="ECO:0008006" key="7">
    <source>
        <dbReference type="Google" id="ProtNLM"/>
    </source>
</evidence>
<keyword evidence="6" id="KW-1185">Reference proteome</keyword>
<evidence type="ECO:0000256" key="2">
    <source>
        <dbReference type="ARBA" id="ARBA00023186"/>
    </source>
</evidence>
<protein>
    <recommendedName>
        <fullName evidence="7">J domain-containing protein</fullName>
    </recommendedName>
</protein>
<evidence type="ECO:0000313" key="6">
    <source>
        <dbReference type="Proteomes" id="UP000094165"/>
    </source>
</evidence>
<dbReference type="InterPro" id="IPR036869">
    <property type="entry name" value="J_dom_sf"/>
</dbReference>
<dbReference type="PANTHER" id="PTHR46430">
    <property type="entry name" value="PROTEIN SKT5-RELATED"/>
    <property type="match status" value="1"/>
</dbReference>
<dbReference type="RefSeq" id="WP_017052535.1">
    <property type="nucleotide sequence ID" value="NZ_AJYW02000194.1"/>
</dbReference>
<dbReference type="SUPFAM" id="SSF81901">
    <property type="entry name" value="HCP-like"/>
    <property type="match status" value="1"/>
</dbReference>
<gene>
    <name evidence="5" type="ORF">A130_17835</name>
</gene>
<comment type="caution">
    <text evidence="5">The sequence shown here is derived from an EMBL/GenBank/DDBJ whole genome shotgun (WGS) entry which is preliminary data.</text>
</comment>
<evidence type="ECO:0000256" key="1">
    <source>
        <dbReference type="ARBA" id="ARBA00022737"/>
    </source>
</evidence>
<dbReference type="InterPro" id="IPR011990">
    <property type="entry name" value="TPR-like_helical_dom_sf"/>
</dbReference>
<feature type="signal peptide" evidence="4">
    <location>
        <begin position="1"/>
        <end position="20"/>
    </location>
</feature>
<feature type="transmembrane region" description="Helical" evidence="3">
    <location>
        <begin position="223"/>
        <end position="243"/>
    </location>
</feature>
<organism evidence="5 6">
    <name type="scientific">Vibrio genomosp. F6 str. FF-238</name>
    <dbReference type="NCBI Taxonomy" id="1191298"/>
    <lineage>
        <taxon>Bacteria</taxon>
        <taxon>Pseudomonadati</taxon>
        <taxon>Pseudomonadota</taxon>
        <taxon>Gammaproteobacteria</taxon>
        <taxon>Vibrionales</taxon>
        <taxon>Vibrionaceae</taxon>
        <taxon>Vibrio</taxon>
    </lineage>
</organism>
<keyword evidence="2" id="KW-0143">Chaperone</keyword>